<feature type="DNA-binding region" description="H-T-H motif" evidence="4">
    <location>
        <begin position="38"/>
        <end position="57"/>
    </location>
</feature>
<gene>
    <name evidence="8" type="ORF">SAMN05216258_102345</name>
</gene>
<evidence type="ECO:0000313" key="8">
    <source>
        <dbReference type="EMBL" id="SFH80839.1"/>
    </source>
</evidence>
<dbReference type="InterPro" id="IPR009057">
    <property type="entry name" value="Homeodomain-like_sf"/>
</dbReference>
<dbReference type="InterPro" id="IPR050109">
    <property type="entry name" value="HTH-type_TetR-like_transc_reg"/>
</dbReference>
<dbReference type="Proteomes" id="UP000199377">
    <property type="component" value="Unassembled WGS sequence"/>
</dbReference>
<evidence type="ECO:0000256" key="3">
    <source>
        <dbReference type="ARBA" id="ARBA00023163"/>
    </source>
</evidence>
<name>A0A1I3D2T0_9RHOB</name>
<feature type="coiled-coil region" evidence="5">
    <location>
        <begin position="114"/>
        <end position="144"/>
    </location>
</feature>
<sequence length="217" mass="22280">MAHPPRKTPRQARSRATAEALVEAAARILETEGRGALTTNRIAERAGAGIGSLYQYFANREAIVAALAARERAALLAEVRAAAAAGGSPRATLSAMLEAALRHQFARPRLALALEALEQEVDQREDAAALAQALEAEVQAAVRALAPDAPPQAARDALAIARGLVDAAARAGETDPAPLRPRLEAAVLGYLTWPRPGDAAAAPGQAGEGGGPQTGSV</sequence>
<dbReference type="PANTHER" id="PTHR30055">
    <property type="entry name" value="HTH-TYPE TRANSCRIPTIONAL REGULATOR RUTR"/>
    <property type="match status" value="1"/>
</dbReference>
<dbReference type="GO" id="GO:0000976">
    <property type="term" value="F:transcription cis-regulatory region binding"/>
    <property type="evidence" value="ECO:0007669"/>
    <property type="project" value="TreeGrafter"/>
</dbReference>
<dbReference type="Pfam" id="PF00440">
    <property type="entry name" value="TetR_N"/>
    <property type="match status" value="1"/>
</dbReference>
<accession>A0A1I3D2T0</accession>
<dbReference type="EMBL" id="FOQH01000002">
    <property type="protein sequence ID" value="SFH80839.1"/>
    <property type="molecule type" value="Genomic_DNA"/>
</dbReference>
<reference evidence="8 9" key="1">
    <citation type="submission" date="2016-10" db="EMBL/GenBank/DDBJ databases">
        <authorList>
            <person name="de Groot N.N."/>
        </authorList>
    </citation>
    <scope>NUCLEOTIDE SEQUENCE [LARGE SCALE GENOMIC DNA]</scope>
    <source>
        <strain evidence="8 9">CGMCC 1.11030</strain>
    </source>
</reference>
<evidence type="ECO:0000313" key="9">
    <source>
        <dbReference type="Proteomes" id="UP000199377"/>
    </source>
</evidence>
<keyword evidence="3" id="KW-0804">Transcription</keyword>
<evidence type="ECO:0000256" key="5">
    <source>
        <dbReference type="SAM" id="Coils"/>
    </source>
</evidence>
<evidence type="ECO:0000256" key="2">
    <source>
        <dbReference type="ARBA" id="ARBA00023125"/>
    </source>
</evidence>
<proteinExistence type="predicted"/>
<keyword evidence="2 4" id="KW-0238">DNA-binding</keyword>
<evidence type="ECO:0000256" key="1">
    <source>
        <dbReference type="ARBA" id="ARBA00023015"/>
    </source>
</evidence>
<dbReference type="InterPro" id="IPR001647">
    <property type="entry name" value="HTH_TetR"/>
</dbReference>
<dbReference type="PRINTS" id="PR00455">
    <property type="entry name" value="HTHTETR"/>
</dbReference>
<dbReference type="SUPFAM" id="SSF46689">
    <property type="entry name" value="Homeodomain-like"/>
    <property type="match status" value="1"/>
</dbReference>
<evidence type="ECO:0000256" key="4">
    <source>
        <dbReference type="PROSITE-ProRule" id="PRU00335"/>
    </source>
</evidence>
<dbReference type="STRING" id="1114924.SAMN05216258_102345"/>
<protein>
    <submittedName>
        <fullName evidence="8">Transcriptional regulator, TetR family</fullName>
    </submittedName>
</protein>
<feature type="region of interest" description="Disordered" evidence="6">
    <location>
        <begin position="197"/>
        <end position="217"/>
    </location>
</feature>
<dbReference type="AlphaFoldDB" id="A0A1I3D2T0"/>
<dbReference type="PROSITE" id="PS50977">
    <property type="entry name" value="HTH_TETR_2"/>
    <property type="match status" value="1"/>
</dbReference>
<feature type="domain" description="HTH tetR-type" evidence="7">
    <location>
        <begin position="15"/>
        <end position="75"/>
    </location>
</feature>
<organism evidence="8 9">
    <name type="scientific">Albimonas pacifica</name>
    <dbReference type="NCBI Taxonomy" id="1114924"/>
    <lineage>
        <taxon>Bacteria</taxon>
        <taxon>Pseudomonadati</taxon>
        <taxon>Pseudomonadota</taxon>
        <taxon>Alphaproteobacteria</taxon>
        <taxon>Rhodobacterales</taxon>
        <taxon>Paracoccaceae</taxon>
        <taxon>Albimonas</taxon>
    </lineage>
</organism>
<dbReference type="PANTHER" id="PTHR30055:SF234">
    <property type="entry name" value="HTH-TYPE TRANSCRIPTIONAL REGULATOR BETI"/>
    <property type="match status" value="1"/>
</dbReference>
<evidence type="ECO:0000256" key="6">
    <source>
        <dbReference type="SAM" id="MobiDB-lite"/>
    </source>
</evidence>
<dbReference type="GO" id="GO:0003700">
    <property type="term" value="F:DNA-binding transcription factor activity"/>
    <property type="evidence" value="ECO:0007669"/>
    <property type="project" value="TreeGrafter"/>
</dbReference>
<keyword evidence="5" id="KW-0175">Coiled coil</keyword>
<feature type="compositionally biased region" description="Gly residues" evidence="6">
    <location>
        <begin position="206"/>
        <end position="217"/>
    </location>
</feature>
<dbReference type="Gene3D" id="1.10.357.10">
    <property type="entry name" value="Tetracycline Repressor, domain 2"/>
    <property type="match status" value="1"/>
</dbReference>
<dbReference type="RefSeq" id="WP_218160952.1">
    <property type="nucleotide sequence ID" value="NZ_FOQH01000002.1"/>
</dbReference>
<keyword evidence="9" id="KW-1185">Reference proteome</keyword>
<evidence type="ECO:0000259" key="7">
    <source>
        <dbReference type="PROSITE" id="PS50977"/>
    </source>
</evidence>
<keyword evidence="1" id="KW-0805">Transcription regulation</keyword>